<organism evidence="2 3">
    <name type="scientific">Paracoccus lichenicola</name>
    <dbReference type="NCBI Taxonomy" id="2665644"/>
    <lineage>
        <taxon>Bacteria</taxon>
        <taxon>Pseudomonadati</taxon>
        <taxon>Pseudomonadota</taxon>
        <taxon>Alphaproteobacteria</taxon>
        <taxon>Rhodobacterales</taxon>
        <taxon>Paracoccaceae</taxon>
        <taxon>Paracoccus</taxon>
    </lineage>
</organism>
<proteinExistence type="predicted"/>
<sequence>MFRTLWSATLALGLAIAAAAPAGAHHGWSWAEEDQVRLEGVIEDISMNPPHPSLRVRAADGTVWFVELGNPGRTARSGFAGDTASVGDAVTVIGNRDRDPTEAHMKAVRIVIDGRTYDMYPERLRSD</sequence>
<evidence type="ECO:0000313" key="3">
    <source>
        <dbReference type="Proteomes" id="UP000481417"/>
    </source>
</evidence>
<feature type="chain" id="PRO_5026699818" description="NirD/YgiW/YdeI family stress tolerance protein" evidence="1">
    <location>
        <begin position="25"/>
        <end position="127"/>
    </location>
</feature>
<evidence type="ECO:0008006" key="4">
    <source>
        <dbReference type="Google" id="ProtNLM"/>
    </source>
</evidence>
<protein>
    <recommendedName>
        <fullName evidence="4">NirD/YgiW/YdeI family stress tolerance protein</fullName>
    </recommendedName>
</protein>
<dbReference type="AlphaFoldDB" id="A0A6L6HSH5"/>
<evidence type="ECO:0000313" key="2">
    <source>
        <dbReference type="EMBL" id="MTE00248.1"/>
    </source>
</evidence>
<evidence type="ECO:0000256" key="1">
    <source>
        <dbReference type="SAM" id="SignalP"/>
    </source>
</evidence>
<feature type="signal peptide" evidence="1">
    <location>
        <begin position="1"/>
        <end position="24"/>
    </location>
</feature>
<dbReference type="Proteomes" id="UP000481417">
    <property type="component" value="Unassembled WGS sequence"/>
</dbReference>
<keyword evidence="3" id="KW-1185">Reference proteome</keyword>
<comment type="caution">
    <text evidence="2">The sequence shown here is derived from an EMBL/GenBank/DDBJ whole genome shotgun (WGS) entry which is preliminary data.</text>
</comment>
<dbReference type="EMBL" id="WMBT01000003">
    <property type="protein sequence ID" value="MTE00248.1"/>
    <property type="molecule type" value="Genomic_DNA"/>
</dbReference>
<reference evidence="2 3" key="1">
    <citation type="submission" date="2019-11" db="EMBL/GenBank/DDBJ databases">
        <authorList>
            <person name="Lang L."/>
        </authorList>
    </citation>
    <scope>NUCLEOTIDE SEQUENCE [LARGE SCALE GENOMIC DNA]</scope>
    <source>
        <strain evidence="2 3">YIM 132242</strain>
    </source>
</reference>
<accession>A0A6L6HSH5</accession>
<dbReference type="InterPro" id="IPR046150">
    <property type="entry name" value="DUF6152"/>
</dbReference>
<keyword evidence="1" id="KW-0732">Signal</keyword>
<dbReference type="RefSeq" id="WP_154764304.1">
    <property type="nucleotide sequence ID" value="NZ_WMBT01000003.1"/>
</dbReference>
<gene>
    <name evidence="2" type="ORF">GIY56_08110</name>
</gene>
<dbReference type="Pfam" id="PF19649">
    <property type="entry name" value="DUF6152"/>
    <property type="match status" value="1"/>
</dbReference>
<name>A0A6L6HSH5_9RHOB</name>